<keyword evidence="4" id="KW-0479">Metal-binding</keyword>
<dbReference type="Gene3D" id="1.10.600.10">
    <property type="entry name" value="Farnesyl Diphosphate Synthase"/>
    <property type="match status" value="1"/>
</dbReference>
<dbReference type="PANTHER" id="PTHR43281">
    <property type="entry name" value="FARNESYL DIPHOSPHATE SYNTHASE"/>
    <property type="match status" value="1"/>
</dbReference>
<keyword evidence="3" id="KW-0808">Transferase</keyword>
<evidence type="ECO:0000313" key="9">
    <source>
        <dbReference type="Proteomes" id="UP000474802"/>
    </source>
</evidence>
<dbReference type="GO" id="GO:0004659">
    <property type="term" value="F:prenyltransferase activity"/>
    <property type="evidence" value="ECO:0007669"/>
    <property type="project" value="InterPro"/>
</dbReference>
<evidence type="ECO:0000256" key="1">
    <source>
        <dbReference type="ARBA" id="ARBA00001946"/>
    </source>
</evidence>
<dbReference type="Pfam" id="PF00348">
    <property type="entry name" value="polyprenyl_synt"/>
    <property type="match status" value="1"/>
</dbReference>
<dbReference type="PANTHER" id="PTHR43281:SF1">
    <property type="entry name" value="FARNESYL DIPHOSPHATE SYNTHASE"/>
    <property type="match status" value="1"/>
</dbReference>
<evidence type="ECO:0000256" key="7">
    <source>
        <dbReference type="SAM" id="MobiDB-lite"/>
    </source>
</evidence>
<feature type="region of interest" description="Disordered" evidence="7">
    <location>
        <begin position="111"/>
        <end position="141"/>
    </location>
</feature>
<dbReference type="EMBL" id="JAALFG010000001">
    <property type="protein sequence ID" value="NGP17194.1"/>
    <property type="molecule type" value="Genomic_DNA"/>
</dbReference>
<dbReference type="GO" id="GO:0008299">
    <property type="term" value="P:isoprenoid biosynthetic process"/>
    <property type="evidence" value="ECO:0007669"/>
    <property type="project" value="UniProtKB-KW"/>
</dbReference>
<dbReference type="InterPro" id="IPR000092">
    <property type="entry name" value="Polyprenyl_synt"/>
</dbReference>
<evidence type="ECO:0000256" key="5">
    <source>
        <dbReference type="ARBA" id="ARBA00022842"/>
    </source>
</evidence>
<comment type="similarity">
    <text evidence="2">Belongs to the FPP/GGPP synthase family.</text>
</comment>
<proteinExistence type="inferred from homology"/>
<dbReference type="SUPFAM" id="SSF48576">
    <property type="entry name" value="Terpenoid synthases"/>
    <property type="match status" value="1"/>
</dbReference>
<comment type="cofactor">
    <cofactor evidence="1">
        <name>Mg(2+)</name>
        <dbReference type="ChEBI" id="CHEBI:18420"/>
    </cofactor>
</comment>
<accession>A0A6M1SK61</accession>
<name>A0A6M1SK61_9HYPH</name>
<keyword evidence="6" id="KW-0414">Isoprene biosynthesis</keyword>
<evidence type="ECO:0000256" key="6">
    <source>
        <dbReference type="ARBA" id="ARBA00023229"/>
    </source>
</evidence>
<evidence type="ECO:0000256" key="2">
    <source>
        <dbReference type="ARBA" id="ARBA00006706"/>
    </source>
</evidence>
<protein>
    <recommendedName>
        <fullName evidence="10">Polyprenyl synthetase family protein</fullName>
    </recommendedName>
</protein>
<organism evidence="8 9">
    <name type="scientific">Devosia aurantiaca</name>
    <dbReference type="NCBI Taxonomy" id="2714858"/>
    <lineage>
        <taxon>Bacteria</taxon>
        <taxon>Pseudomonadati</taxon>
        <taxon>Pseudomonadota</taxon>
        <taxon>Alphaproteobacteria</taxon>
        <taxon>Hyphomicrobiales</taxon>
        <taxon>Devosiaceae</taxon>
        <taxon>Devosia</taxon>
    </lineage>
</organism>
<evidence type="ECO:0000313" key="8">
    <source>
        <dbReference type="EMBL" id="NGP17194.1"/>
    </source>
</evidence>
<dbReference type="InterPro" id="IPR008949">
    <property type="entry name" value="Isoprenoid_synthase_dom_sf"/>
</dbReference>
<reference evidence="8 9" key="2">
    <citation type="submission" date="2020-03" db="EMBL/GenBank/DDBJ databases">
        <title>Devosia chinhatensis sp. nov., isolated from a hexachlorocyclohexane (HCH) dump site in India.</title>
        <authorList>
            <person name="Kumar M."/>
            <person name="Lal R."/>
        </authorList>
    </citation>
    <scope>NUCLEOTIDE SEQUENCE [LARGE SCALE GENOMIC DNA]</scope>
    <source>
        <strain evidence="8 9">H239</strain>
    </source>
</reference>
<evidence type="ECO:0000256" key="4">
    <source>
        <dbReference type="ARBA" id="ARBA00022723"/>
    </source>
</evidence>
<comment type="caution">
    <text evidence="8">The sequence shown here is derived from an EMBL/GenBank/DDBJ whole genome shotgun (WGS) entry which is preliminary data.</text>
</comment>
<dbReference type="Proteomes" id="UP000474802">
    <property type="component" value="Unassembled WGS sequence"/>
</dbReference>
<reference evidence="8 9" key="1">
    <citation type="submission" date="2020-02" db="EMBL/GenBank/DDBJ databases">
        <authorList>
            <person name="Khan S.A."/>
            <person name="Jeon C.O."/>
            <person name="Chun B.H."/>
        </authorList>
    </citation>
    <scope>NUCLEOTIDE SEQUENCE [LARGE SCALE GENOMIC DNA]</scope>
    <source>
        <strain evidence="8 9">H239</strain>
    </source>
</reference>
<keyword evidence="9" id="KW-1185">Reference proteome</keyword>
<sequence>MTLSNASLDLKSSRVAAVADALSVRSAVEHRLETLVADLPGVPPNLVGAVRHALLGESKRVRPVLLYLIAEPEAWEQRAVLDAGCAVEMVHTASLILDDLPCMDDAQLRRSRPTTHRLRSVDRDPGRHCAPHQGFRHHRQP</sequence>
<dbReference type="GO" id="GO:0046872">
    <property type="term" value="F:metal ion binding"/>
    <property type="evidence" value="ECO:0007669"/>
    <property type="project" value="UniProtKB-KW"/>
</dbReference>
<gene>
    <name evidence="8" type="ORF">G5575_05430</name>
</gene>
<dbReference type="AlphaFoldDB" id="A0A6M1SK61"/>
<evidence type="ECO:0000256" key="3">
    <source>
        <dbReference type="ARBA" id="ARBA00022679"/>
    </source>
</evidence>
<keyword evidence="5" id="KW-0460">Magnesium</keyword>
<evidence type="ECO:0008006" key="10">
    <source>
        <dbReference type="Google" id="ProtNLM"/>
    </source>
</evidence>